<evidence type="ECO:0008006" key="2">
    <source>
        <dbReference type="Google" id="ProtNLM"/>
    </source>
</evidence>
<protein>
    <recommendedName>
        <fullName evidence="2">DUF2125 domain-containing protein</fullName>
    </recommendedName>
</protein>
<reference evidence="1" key="1">
    <citation type="submission" date="2020-01" db="EMBL/GenBank/DDBJ databases">
        <authorList>
            <person name="Meier V. D."/>
            <person name="Meier V D."/>
        </authorList>
    </citation>
    <scope>NUCLEOTIDE SEQUENCE</scope>
    <source>
        <strain evidence="1">HLG_WM_MAG_08</strain>
    </source>
</reference>
<organism evidence="1">
    <name type="scientific">uncultured Thiotrichaceae bacterium</name>
    <dbReference type="NCBI Taxonomy" id="298394"/>
    <lineage>
        <taxon>Bacteria</taxon>
        <taxon>Pseudomonadati</taxon>
        <taxon>Pseudomonadota</taxon>
        <taxon>Gammaproteobacteria</taxon>
        <taxon>Thiotrichales</taxon>
        <taxon>Thiotrichaceae</taxon>
        <taxon>environmental samples</taxon>
    </lineage>
</organism>
<dbReference type="InterPro" id="IPR010352">
    <property type="entry name" value="DUF945"/>
</dbReference>
<evidence type="ECO:0000313" key="1">
    <source>
        <dbReference type="EMBL" id="CAA6824733.1"/>
    </source>
</evidence>
<dbReference type="AlphaFoldDB" id="A0A6S6U7I8"/>
<feature type="non-terminal residue" evidence="1">
    <location>
        <position position="352"/>
    </location>
</feature>
<name>A0A6S6U7I8_9GAMM</name>
<dbReference type="Pfam" id="PF06097">
    <property type="entry name" value="DUF945"/>
    <property type="match status" value="1"/>
</dbReference>
<sequence>MKKLLLTTAVLVLLLIAVWLGAGWFIGLQTEKQVRQYLQATDGQHVLIDYQRSLLDSRVVTRLNVSQTPLGQWVDDLPLVHEVMHGPVIWQSEPRPGLSYWRTRLDQGALDASVSGLVDRVFASKPPFSAETAVDFNQVATYQVQISPLQTASDDDNLNFVLDGLQLHGRWSEQDADTSQAVLPVTFEMTTGQLSLSNDEITISLPSLSVSKADSGVADEVITQAAGVSVAFAGEPEPILFNLAGSTTTEVNGNDVQGDSKLSLDQFSGLTYPLKQLDLKLDFSGISQPALVEINRLQNRMQDIEAQLDPGDEAMDLPEARRQLTQLDIELRDVADQLLAVLFKKALQADKT</sequence>
<proteinExistence type="predicted"/>
<accession>A0A6S6U7I8</accession>
<dbReference type="EMBL" id="CACVAV010000390">
    <property type="protein sequence ID" value="CAA6824733.1"/>
    <property type="molecule type" value="Genomic_DNA"/>
</dbReference>
<gene>
    <name evidence="1" type="ORF">HELGO_WM61001</name>
</gene>